<feature type="transmembrane region" description="Helical" evidence="2">
    <location>
        <begin position="12"/>
        <end position="32"/>
    </location>
</feature>
<feature type="transmembrane region" description="Helical" evidence="2">
    <location>
        <begin position="38"/>
        <end position="59"/>
    </location>
</feature>
<organism evidence="3 4">
    <name type="scientific">Paralabilibaculum antarcticum</name>
    <dbReference type="NCBI Taxonomy" id="2912572"/>
    <lineage>
        <taxon>Bacteria</taxon>
        <taxon>Pseudomonadati</taxon>
        <taxon>Bacteroidota</taxon>
        <taxon>Bacteroidia</taxon>
        <taxon>Marinilabiliales</taxon>
        <taxon>Marinifilaceae</taxon>
        <taxon>Paralabilibaculum</taxon>
    </lineage>
</organism>
<keyword evidence="4" id="KW-1185">Reference proteome</keyword>
<protein>
    <recommendedName>
        <fullName evidence="5">MATE family efflux transporter</fullName>
    </recommendedName>
</protein>
<keyword evidence="2" id="KW-0472">Membrane</keyword>
<dbReference type="PANTHER" id="PTHR43298">
    <property type="entry name" value="MULTIDRUG RESISTANCE PROTEIN NORM-RELATED"/>
    <property type="match status" value="1"/>
</dbReference>
<dbReference type="RefSeq" id="WP_275109392.1">
    <property type="nucleotide sequence ID" value="NZ_JAKJSC010000001.1"/>
</dbReference>
<keyword evidence="1" id="KW-0813">Transport</keyword>
<feature type="transmembrane region" description="Helical" evidence="2">
    <location>
        <begin position="80"/>
        <end position="104"/>
    </location>
</feature>
<gene>
    <name evidence="3" type="ORF">L3049_08555</name>
</gene>
<feature type="transmembrane region" description="Helical" evidence="2">
    <location>
        <begin position="154"/>
        <end position="175"/>
    </location>
</feature>
<keyword evidence="2" id="KW-1133">Transmembrane helix</keyword>
<dbReference type="PANTHER" id="PTHR43298:SF2">
    <property type="entry name" value="FMN_FAD EXPORTER YEEO-RELATED"/>
    <property type="match status" value="1"/>
</dbReference>
<dbReference type="Pfam" id="PF01554">
    <property type="entry name" value="MatE"/>
    <property type="match status" value="1"/>
</dbReference>
<evidence type="ECO:0000256" key="2">
    <source>
        <dbReference type="SAM" id="Phobius"/>
    </source>
</evidence>
<dbReference type="InterPro" id="IPR002528">
    <property type="entry name" value="MATE_fam"/>
</dbReference>
<accession>A0ABT5VRK0</accession>
<feature type="transmembrane region" description="Helical" evidence="2">
    <location>
        <begin position="124"/>
        <end position="147"/>
    </location>
</feature>
<dbReference type="Proteomes" id="UP001528920">
    <property type="component" value="Unassembled WGS sequence"/>
</dbReference>
<evidence type="ECO:0000313" key="3">
    <source>
        <dbReference type="EMBL" id="MDE5418057.1"/>
    </source>
</evidence>
<evidence type="ECO:0008006" key="5">
    <source>
        <dbReference type="Google" id="ProtNLM"/>
    </source>
</evidence>
<proteinExistence type="predicted"/>
<reference evidence="3 4" key="1">
    <citation type="submission" date="2022-01" db="EMBL/GenBank/DDBJ databases">
        <title>Labilibaculum sp. nov, a marine bacterium isolated from Antarctica.</title>
        <authorList>
            <person name="Dai W."/>
        </authorList>
    </citation>
    <scope>NUCLEOTIDE SEQUENCE [LARGE SCALE GENOMIC DNA]</scope>
    <source>
        <strain evidence="3 4">DW002</strain>
    </source>
</reference>
<comment type="caution">
    <text evidence="3">The sequence shown here is derived from an EMBL/GenBank/DDBJ whole genome shotgun (WGS) entry which is preliminary data.</text>
</comment>
<evidence type="ECO:0000313" key="4">
    <source>
        <dbReference type="Proteomes" id="UP001528920"/>
    </source>
</evidence>
<name>A0ABT5VRK0_9BACT</name>
<dbReference type="InterPro" id="IPR050222">
    <property type="entry name" value="MATE_MdtK"/>
</dbReference>
<evidence type="ECO:0000256" key="1">
    <source>
        <dbReference type="ARBA" id="ARBA00022448"/>
    </source>
</evidence>
<keyword evidence="2" id="KW-0812">Transmembrane</keyword>
<sequence>MNKRILDIAIPNIISNITIPLLGIVDLALMGHLGEVDFIGGIALGGTIFNFLYWGFAFLRMGTSGITAQAYGARNLNETILSLSRALLVALIGSTCILLLQVPIAELSFYFIDSEESVESIAKSYYYIRVWAAPATIGLYALTGWFIGMQNSKIPMVIAIICNTINISLSAYFVYGLNMDARGVALGTVIAQYCGLVYRNVLCSSLLSPIISLLEQKRNDEN</sequence>
<dbReference type="EMBL" id="JAKJSC010000001">
    <property type="protein sequence ID" value="MDE5418057.1"/>
    <property type="molecule type" value="Genomic_DNA"/>
</dbReference>